<accession>A0AC34PW86</accession>
<dbReference type="WBParaSite" id="JU765_v2.g10520.t1">
    <property type="protein sequence ID" value="JU765_v2.g10520.t1"/>
    <property type="gene ID" value="JU765_v2.g10520"/>
</dbReference>
<evidence type="ECO:0000313" key="2">
    <source>
        <dbReference type="WBParaSite" id="JU765_v2.g10520.t1"/>
    </source>
</evidence>
<sequence length="344" mass="40189">MDYIRQCTCSEEVQCTTEMKSQAMSCLEPCWDKFGAVTKNPEKLKNCFTEKRNFMDLFLSCFEENLQGCSEEFTSQTIPKISLATYFQRAVSRFNNTRNLLVDSLGPIRRILNSSKGFARCVNKCFLDQNADGFCFDKKNCQPLITDFNAQRALRKCTRKMNWKQEAGSVCDCVVDSDTDLIRMNAQQNSELLGEKIANINIEVKPGERVIPEIDSPLLARARGWPKRPKAKFNGHFPYKKIESPFKTKNKQNVSTCSNAFVKYAVYYKRYQEALKQFLEQKNRPPIDFTTLIQRFIWECNVNDDPDEYFKKILEYFRMFEITDMVIFSNQYRLDFISFLRVVA</sequence>
<dbReference type="Proteomes" id="UP000887576">
    <property type="component" value="Unplaced"/>
</dbReference>
<organism evidence="1 2">
    <name type="scientific">Panagrolaimus sp. JU765</name>
    <dbReference type="NCBI Taxonomy" id="591449"/>
    <lineage>
        <taxon>Eukaryota</taxon>
        <taxon>Metazoa</taxon>
        <taxon>Ecdysozoa</taxon>
        <taxon>Nematoda</taxon>
        <taxon>Chromadorea</taxon>
        <taxon>Rhabditida</taxon>
        <taxon>Tylenchina</taxon>
        <taxon>Panagrolaimomorpha</taxon>
        <taxon>Panagrolaimoidea</taxon>
        <taxon>Panagrolaimidae</taxon>
        <taxon>Panagrolaimus</taxon>
    </lineage>
</organism>
<protein>
    <submittedName>
        <fullName evidence="2">Uncharacterized protein</fullName>
    </submittedName>
</protein>
<proteinExistence type="predicted"/>
<name>A0AC34PW86_9BILA</name>
<evidence type="ECO:0000313" key="1">
    <source>
        <dbReference type="Proteomes" id="UP000887576"/>
    </source>
</evidence>
<reference evidence="2" key="1">
    <citation type="submission" date="2022-11" db="UniProtKB">
        <authorList>
            <consortium name="WormBaseParasite"/>
        </authorList>
    </citation>
    <scope>IDENTIFICATION</scope>
</reference>